<protein>
    <submittedName>
        <fullName evidence="2">LAFE_0B06172g1_1</fullName>
    </submittedName>
</protein>
<dbReference type="OMA" id="LSFEAYC"/>
<dbReference type="STRING" id="4955.A0A1G4M7Y0"/>
<dbReference type="Proteomes" id="UP000190831">
    <property type="component" value="Chromosome B"/>
</dbReference>
<keyword evidence="3" id="KW-1185">Reference proteome</keyword>
<feature type="region of interest" description="Disordered" evidence="1">
    <location>
        <begin position="494"/>
        <end position="524"/>
    </location>
</feature>
<dbReference type="InterPro" id="IPR051402">
    <property type="entry name" value="KPR-Related"/>
</dbReference>
<evidence type="ECO:0000256" key="1">
    <source>
        <dbReference type="SAM" id="MobiDB-lite"/>
    </source>
</evidence>
<dbReference type="GO" id="GO:0005737">
    <property type="term" value="C:cytoplasm"/>
    <property type="evidence" value="ECO:0007669"/>
    <property type="project" value="TreeGrafter"/>
</dbReference>
<sequence length="731" mass="83440">MTSRVLTCLIIGETPATQFLAWRLGLSNSFIILVSKSISSDGLVSWKSSKLGSNFYRPNEFAKEFNELQSKLLDSEGEPRYKLDIIVLSCLSISSLKKYSQLLSKFSDKETIVLVDGNCGVDLEKLIIPIFSDSCSCVLSVLCDVEGRQLSSGSYALVNDNYRFSFGVSYVVPNNAQDQTLVYNLQATQKIFEDRDSILNCMLTQLECTKVEEIIRMVPTNKNEMAVKIWEYVIPRISLNLLSIVFEQFDYDKLLENPASSLCFKTLVEELIRICYAQCGGIVVKFIDSDSKVKSRQPMDIEKVLGSINYDKILEEAKTRKRQMDEFTINEYPEFLTLSFEAYCFYHRLEYPAHVLLYQPIFLAEKYGLSYPSLNFLFAFYCRLLSISGFSIEGGYLKVSTPSLLFGRNAHLPKDDEHGMVADRCKSDDKCPENDTSNKKKNSNNNKDEFEKGITAEFSSYRSRFFPHKEAATVKTRSWFSALHRPRANSIFNSSSCTDPNVLERESSVEPCNNSPPSDKREDGKSFLFDKFESRKCNCQCHQIVKWDAGGNDKQNSQDLVDEYIKLPSFRKKEVRGRYFQQKPSKSLVPTVTAKQPVAISTFNSFEDEIRSSLFGIPSCYGTSSYQGNFQGSKEYQSFLSLREVESRKLWKMKRSYLIDAGYVSRPSTHPDQPYHDQIKLLRRINMGGILSVTTSRYGNVDSSQKIFDEWRKGSRHIGLPDKTSTESKIE</sequence>
<feature type="compositionally biased region" description="Basic and acidic residues" evidence="1">
    <location>
        <begin position="421"/>
        <end position="438"/>
    </location>
</feature>
<dbReference type="EMBL" id="LT598489">
    <property type="protein sequence ID" value="SCV99953.1"/>
    <property type="molecule type" value="Genomic_DNA"/>
</dbReference>
<evidence type="ECO:0000313" key="2">
    <source>
        <dbReference type="EMBL" id="SCV99953.1"/>
    </source>
</evidence>
<gene>
    <name evidence="2" type="ORF">LAFE_0B06172G</name>
</gene>
<dbReference type="OrthoDB" id="4068630at2759"/>
<organism evidence="2 3">
    <name type="scientific">Lachancea fermentati</name>
    <name type="common">Zygosaccharomyces fermentati</name>
    <dbReference type="NCBI Taxonomy" id="4955"/>
    <lineage>
        <taxon>Eukaryota</taxon>
        <taxon>Fungi</taxon>
        <taxon>Dikarya</taxon>
        <taxon>Ascomycota</taxon>
        <taxon>Saccharomycotina</taxon>
        <taxon>Saccharomycetes</taxon>
        <taxon>Saccharomycetales</taxon>
        <taxon>Saccharomycetaceae</taxon>
        <taxon>Lachancea</taxon>
    </lineage>
</organism>
<dbReference type="AlphaFoldDB" id="A0A1G4M7Y0"/>
<feature type="region of interest" description="Disordered" evidence="1">
    <location>
        <begin position="421"/>
        <end position="448"/>
    </location>
</feature>
<evidence type="ECO:0000313" key="3">
    <source>
        <dbReference type="Proteomes" id="UP000190831"/>
    </source>
</evidence>
<accession>A0A1G4M7Y0</accession>
<reference evidence="3" key="1">
    <citation type="submission" date="2016-03" db="EMBL/GenBank/DDBJ databases">
        <authorList>
            <person name="Devillers H."/>
        </authorList>
    </citation>
    <scope>NUCLEOTIDE SEQUENCE [LARGE SCALE GENOMIC DNA]</scope>
</reference>
<dbReference type="PANTHER" id="PTHR21708:SF34">
    <property type="entry name" value="OUTER SPORE WALL PROTEIN 2"/>
    <property type="match status" value="1"/>
</dbReference>
<proteinExistence type="predicted"/>
<name>A0A1G4M7Y0_LACFM</name>
<dbReference type="PANTHER" id="PTHR21708">
    <property type="entry name" value="PROBABLE 2-DEHYDROPANTOATE 2-REDUCTASE"/>
    <property type="match status" value="1"/>
</dbReference>